<keyword evidence="4" id="KW-1003">Cell membrane</keyword>
<dbReference type="EMBL" id="CANTFM010000858">
    <property type="protein sequence ID" value="CAI5730972.1"/>
    <property type="molecule type" value="Genomic_DNA"/>
</dbReference>
<keyword evidence="19" id="KW-1185">Reference proteome</keyword>
<dbReference type="CDD" id="cd00088">
    <property type="entry name" value="HPT"/>
    <property type="match status" value="1"/>
</dbReference>
<dbReference type="InterPro" id="IPR011006">
    <property type="entry name" value="CheY-like_superfamily"/>
</dbReference>
<evidence type="ECO:0000256" key="10">
    <source>
        <dbReference type="ARBA" id="ARBA00022840"/>
    </source>
</evidence>
<evidence type="ECO:0000313" key="19">
    <source>
        <dbReference type="Proteomes" id="UP001162029"/>
    </source>
</evidence>
<organism evidence="18 19">
    <name type="scientific">Peronospora destructor</name>
    <dbReference type="NCBI Taxonomy" id="86335"/>
    <lineage>
        <taxon>Eukaryota</taxon>
        <taxon>Sar</taxon>
        <taxon>Stramenopiles</taxon>
        <taxon>Oomycota</taxon>
        <taxon>Peronosporomycetes</taxon>
        <taxon>Peronosporales</taxon>
        <taxon>Peronosporaceae</taxon>
        <taxon>Peronospora</taxon>
    </lineage>
</organism>
<dbReference type="GO" id="GO:0000155">
    <property type="term" value="F:phosphorelay sensor kinase activity"/>
    <property type="evidence" value="ECO:0007669"/>
    <property type="project" value="InterPro"/>
</dbReference>
<feature type="domain" description="Response regulatory" evidence="16">
    <location>
        <begin position="281"/>
        <end position="402"/>
    </location>
</feature>
<keyword evidence="7" id="KW-0808">Transferase</keyword>
<dbReference type="InterPro" id="IPR001789">
    <property type="entry name" value="Sig_transdc_resp-reg_receiver"/>
</dbReference>
<reference evidence="18" key="1">
    <citation type="submission" date="2022-12" db="EMBL/GenBank/DDBJ databases">
        <authorList>
            <person name="Webb A."/>
        </authorList>
    </citation>
    <scope>NUCLEOTIDE SEQUENCE</scope>
    <source>
        <strain evidence="18">Pd1</strain>
    </source>
</reference>
<evidence type="ECO:0000256" key="9">
    <source>
        <dbReference type="ARBA" id="ARBA00022777"/>
    </source>
</evidence>
<evidence type="ECO:0000256" key="2">
    <source>
        <dbReference type="ARBA" id="ARBA00004429"/>
    </source>
</evidence>
<gene>
    <name evidence="18" type="ORF">PDE001_LOCUS4667</name>
</gene>
<keyword evidence="12" id="KW-0472">Membrane</keyword>
<dbReference type="Proteomes" id="UP001162029">
    <property type="component" value="Unassembled WGS sequence"/>
</dbReference>
<evidence type="ECO:0000256" key="1">
    <source>
        <dbReference type="ARBA" id="ARBA00000085"/>
    </source>
</evidence>
<dbReference type="GO" id="GO:0005886">
    <property type="term" value="C:plasma membrane"/>
    <property type="evidence" value="ECO:0007669"/>
    <property type="project" value="UniProtKB-SubCell"/>
</dbReference>
<comment type="catalytic activity">
    <reaction evidence="1">
        <text>ATP + protein L-histidine = ADP + protein N-phospho-L-histidine.</text>
        <dbReference type="EC" id="2.7.13.3"/>
    </reaction>
</comment>
<dbReference type="PROSITE" id="PS50894">
    <property type="entry name" value="HPT"/>
    <property type="match status" value="1"/>
</dbReference>
<dbReference type="PROSITE" id="PS50109">
    <property type="entry name" value="HIS_KIN"/>
    <property type="match status" value="1"/>
</dbReference>
<keyword evidence="8" id="KW-0812">Transmembrane</keyword>
<feature type="domain" description="Histidine kinase" evidence="15">
    <location>
        <begin position="11"/>
        <end position="235"/>
    </location>
</feature>
<protein>
    <recommendedName>
        <fullName evidence="3">histidine kinase</fullName>
        <ecNumber evidence="3">2.7.13.3</ecNumber>
    </recommendedName>
</protein>
<evidence type="ECO:0000256" key="11">
    <source>
        <dbReference type="ARBA" id="ARBA00022989"/>
    </source>
</evidence>
<evidence type="ECO:0000256" key="5">
    <source>
        <dbReference type="ARBA" id="ARBA00022519"/>
    </source>
</evidence>
<evidence type="ECO:0000256" key="12">
    <source>
        <dbReference type="ARBA" id="ARBA00023136"/>
    </source>
</evidence>
<feature type="domain" description="HPt" evidence="17">
    <location>
        <begin position="625"/>
        <end position="722"/>
    </location>
</feature>
<accession>A0AAV0U228</accession>
<dbReference type="FunFam" id="3.30.565.10:FF:000010">
    <property type="entry name" value="Sensor histidine kinase RcsC"/>
    <property type="match status" value="1"/>
</dbReference>
<dbReference type="CDD" id="cd17546">
    <property type="entry name" value="REC_hyHK_CKI1_RcsC-like"/>
    <property type="match status" value="1"/>
</dbReference>
<dbReference type="FunFam" id="3.40.50.2300:FF:000375">
    <property type="entry name" value="Hybrid signal transduction histidine kinase K"/>
    <property type="match status" value="1"/>
</dbReference>
<dbReference type="PANTHER" id="PTHR43047">
    <property type="entry name" value="TWO-COMPONENT HISTIDINE PROTEIN KINASE"/>
    <property type="match status" value="1"/>
</dbReference>
<dbReference type="InterPro" id="IPR003661">
    <property type="entry name" value="HisK_dim/P_dom"/>
</dbReference>
<proteinExistence type="predicted"/>
<dbReference type="Pfam" id="PF02518">
    <property type="entry name" value="HATPase_c"/>
    <property type="match status" value="1"/>
</dbReference>
<evidence type="ECO:0000259" key="15">
    <source>
        <dbReference type="PROSITE" id="PS50109"/>
    </source>
</evidence>
<dbReference type="InterPro" id="IPR003594">
    <property type="entry name" value="HATPase_dom"/>
</dbReference>
<evidence type="ECO:0000256" key="13">
    <source>
        <dbReference type="PROSITE-ProRule" id="PRU00110"/>
    </source>
</evidence>
<evidence type="ECO:0000256" key="4">
    <source>
        <dbReference type="ARBA" id="ARBA00022475"/>
    </source>
</evidence>
<dbReference type="SUPFAM" id="SSF52172">
    <property type="entry name" value="CheY-like"/>
    <property type="match status" value="1"/>
</dbReference>
<keyword evidence="9" id="KW-0418">Kinase</keyword>
<keyword evidence="11" id="KW-1133">Transmembrane helix</keyword>
<dbReference type="SUPFAM" id="SSF47384">
    <property type="entry name" value="Homodimeric domain of signal transducing histidine kinase"/>
    <property type="match status" value="1"/>
</dbReference>
<dbReference type="CDD" id="cd16922">
    <property type="entry name" value="HATPase_EvgS-ArcB-TorS-like"/>
    <property type="match status" value="1"/>
</dbReference>
<dbReference type="SMART" id="SM00388">
    <property type="entry name" value="HisKA"/>
    <property type="match status" value="1"/>
</dbReference>
<comment type="caution">
    <text evidence="18">The sequence shown here is derived from an EMBL/GenBank/DDBJ whole genome shotgun (WGS) entry which is preliminary data.</text>
</comment>
<feature type="modified residue" description="4-aspartylphosphate" evidence="14">
    <location>
        <position position="332"/>
    </location>
</feature>
<feature type="modified residue" description="Phosphohistidine" evidence="13">
    <location>
        <position position="664"/>
    </location>
</feature>
<dbReference type="Pfam" id="PF01627">
    <property type="entry name" value="Hpt"/>
    <property type="match status" value="1"/>
</dbReference>
<evidence type="ECO:0000256" key="7">
    <source>
        <dbReference type="ARBA" id="ARBA00022679"/>
    </source>
</evidence>
<dbReference type="SUPFAM" id="SSF55874">
    <property type="entry name" value="ATPase domain of HSP90 chaperone/DNA topoisomerase II/histidine kinase"/>
    <property type="match status" value="1"/>
</dbReference>
<dbReference type="InterPro" id="IPR036890">
    <property type="entry name" value="HATPase_C_sf"/>
</dbReference>
<dbReference type="GO" id="GO:0009927">
    <property type="term" value="F:histidine phosphotransfer kinase activity"/>
    <property type="evidence" value="ECO:0007669"/>
    <property type="project" value="TreeGrafter"/>
</dbReference>
<dbReference type="InterPro" id="IPR036097">
    <property type="entry name" value="HisK_dim/P_sf"/>
</dbReference>
<dbReference type="Pfam" id="PF00072">
    <property type="entry name" value="Response_reg"/>
    <property type="match status" value="1"/>
</dbReference>
<dbReference type="SMART" id="SM00387">
    <property type="entry name" value="HATPase_c"/>
    <property type="match status" value="1"/>
</dbReference>
<dbReference type="Gene3D" id="3.40.50.2300">
    <property type="match status" value="1"/>
</dbReference>
<dbReference type="Pfam" id="PF00512">
    <property type="entry name" value="HisKA"/>
    <property type="match status" value="1"/>
</dbReference>
<evidence type="ECO:0000256" key="6">
    <source>
        <dbReference type="ARBA" id="ARBA00022553"/>
    </source>
</evidence>
<dbReference type="SUPFAM" id="SSF47226">
    <property type="entry name" value="Histidine-containing phosphotransfer domain, HPT domain"/>
    <property type="match status" value="1"/>
</dbReference>
<dbReference type="InterPro" id="IPR036641">
    <property type="entry name" value="HPT_dom_sf"/>
</dbReference>
<evidence type="ECO:0000313" key="18">
    <source>
        <dbReference type="EMBL" id="CAI5730972.1"/>
    </source>
</evidence>
<dbReference type="CDD" id="cd00082">
    <property type="entry name" value="HisKA"/>
    <property type="match status" value="1"/>
</dbReference>
<dbReference type="InterPro" id="IPR005467">
    <property type="entry name" value="His_kinase_dom"/>
</dbReference>
<keyword evidence="10" id="KW-0547">Nucleotide-binding</keyword>
<keyword evidence="5" id="KW-0997">Cell inner membrane</keyword>
<dbReference type="Gene3D" id="3.30.565.10">
    <property type="entry name" value="Histidine kinase-like ATPase, C-terminal domain"/>
    <property type="match status" value="1"/>
</dbReference>
<keyword evidence="6 14" id="KW-0597">Phosphoprotein</keyword>
<dbReference type="InterPro" id="IPR008207">
    <property type="entry name" value="Sig_transdc_His_kin_Hpt_dom"/>
</dbReference>
<dbReference type="PRINTS" id="PR00344">
    <property type="entry name" value="BCTRLSENSOR"/>
</dbReference>
<dbReference type="Gene3D" id="1.20.120.160">
    <property type="entry name" value="HPT domain"/>
    <property type="match status" value="1"/>
</dbReference>
<dbReference type="PANTHER" id="PTHR43047:SF72">
    <property type="entry name" value="OSMOSENSING HISTIDINE PROTEIN KINASE SLN1"/>
    <property type="match status" value="1"/>
</dbReference>
<dbReference type="SMART" id="SM00448">
    <property type="entry name" value="REC"/>
    <property type="match status" value="1"/>
</dbReference>
<dbReference type="EC" id="2.7.13.3" evidence="3"/>
<evidence type="ECO:0000256" key="14">
    <source>
        <dbReference type="PROSITE-ProRule" id="PRU00169"/>
    </source>
</evidence>
<name>A0AAV0U228_9STRA</name>
<sequence>MEAAKVNFLASFSHELRTPLNGVLGMLELLRDQKLDKIPERYVHIAYISGSLLLNLINDILDLSKIEAGHMEISADLFQIQDLLEYSVEIFKFKAREKHIKLTLECSPKVPKQVVGDVSRLRQVLLNLLSNAIKFTNKGSITVRCSLVPSRDLSKDCVKLLFQVIDTGVGMDDEEKSRLFSLFTKLERTRKNNPTGSGLGLAICKQLVELMDGDIDVDSELGEGSEFFFTVVVGRVDDEEENFVQKFPAILAADSSLAPSLASSVAKQNASLSGLVPDHARILVVEDNEFNWEVVKSFFMEDNHFLQWETNGLDAYQMYQEHHCSYDIVLMDCEMPIMNGYDSTRNIRIFEKQYEIPRIPIIGVTAYAMSGDRKKCLDAGMDEFIVKPISKNELRKAIRKWMLVRYSGQHCPRPSGAEFLDVTFCGVDASSNQNAANLVAASKHKEKLDLDRAISDLELEDPMMIGQSGGIQTAAGSEALLMSLTTISESRSNQSANSGTLGCTIGPADAHSAVTVMSSPTEQTIRSVVHPENLVNASSIVGMNLFAAAKAAGIYPMNAIEVVPQSSSSDDSNGQQEAGESATNLTIVTSKVARAYSTTMAPEDVVIPSGDPIDYALGVEQCGSSESLFMSLLEKYAGLSEEFMKRIENAYSVSDFVVLRRESHSLKGSSAYVAAMRVSKAAFRIQLATEHVMEITATEENHTSLKDAFQLLKREHRALRGYLRRNFSFRTSTAGGNQDTKKMSNGGGGDNACVIM</sequence>
<dbReference type="InterPro" id="IPR004358">
    <property type="entry name" value="Sig_transdc_His_kin-like_C"/>
</dbReference>
<dbReference type="AlphaFoldDB" id="A0AAV0U228"/>
<dbReference type="PROSITE" id="PS50110">
    <property type="entry name" value="RESPONSE_REGULATORY"/>
    <property type="match status" value="1"/>
</dbReference>
<comment type="subcellular location">
    <subcellularLocation>
        <location evidence="2">Cell inner membrane</location>
        <topology evidence="2">Multi-pass membrane protein</topology>
    </subcellularLocation>
</comment>
<keyword evidence="10" id="KW-0067">ATP-binding</keyword>
<evidence type="ECO:0000259" key="16">
    <source>
        <dbReference type="PROSITE" id="PS50110"/>
    </source>
</evidence>
<evidence type="ECO:0000256" key="3">
    <source>
        <dbReference type="ARBA" id="ARBA00012438"/>
    </source>
</evidence>
<dbReference type="Gene3D" id="1.10.287.130">
    <property type="match status" value="1"/>
</dbReference>
<evidence type="ECO:0000256" key="8">
    <source>
        <dbReference type="ARBA" id="ARBA00022692"/>
    </source>
</evidence>
<evidence type="ECO:0000259" key="17">
    <source>
        <dbReference type="PROSITE" id="PS50894"/>
    </source>
</evidence>